<evidence type="ECO:0000256" key="3">
    <source>
        <dbReference type="ARBA" id="ARBA00022553"/>
    </source>
</evidence>
<dbReference type="PROSITE" id="PS51755">
    <property type="entry name" value="OMPR_PHOB"/>
    <property type="match status" value="1"/>
</dbReference>
<reference evidence="13 14" key="1">
    <citation type="journal article" date="2012" name="J. Bacteriol.">
        <title>Genome Sequence of n-Alkane-Degrading Hydrocarboniphaga effusa Strain AP103T (ATCC BAA-332T).</title>
        <authorList>
            <person name="Chang H.K."/>
            <person name="Zylstra G.J."/>
            <person name="Chae J.C."/>
        </authorList>
    </citation>
    <scope>NUCLEOTIDE SEQUENCE [LARGE SCALE GENOMIC DNA]</scope>
    <source>
        <strain evidence="13 14">AP103</strain>
    </source>
</reference>
<evidence type="ECO:0000313" key="13">
    <source>
        <dbReference type="EMBL" id="EIT70113.1"/>
    </source>
</evidence>
<dbReference type="PANTHER" id="PTHR48111">
    <property type="entry name" value="REGULATOR OF RPOS"/>
    <property type="match status" value="1"/>
</dbReference>
<protein>
    <submittedName>
        <fullName evidence="13">DNA-binding response regulator</fullName>
    </submittedName>
</protein>
<evidence type="ECO:0000256" key="4">
    <source>
        <dbReference type="ARBA" id="ARBA00023012"/>
    </source>
</evidence>
<dbReference type="EMBL" id="AKGD01000001">
    <property type="protein sequence ID" value="EIT69926.1"/>
    <property type="molecule type" value="Genomic_DNA"/>
</dbReference>
<dbReference type="OrthoDB" id="9802426at2"/>
<evidence type="ECO:0000259" key="10">
    <source>
        <dbReference type="PROSITE" id="PS50110"/>
    </source>
</evidence>
<evidence type="ECO:0000256" key="7">
    <source>
        <dbReference type="ARBA" id="ARBA00023163"/>
    </source>
</evidence>
<comment type="caution">
    <text evidence="13">The sequence shown here is derived from an EMBL/GenBank/DDBJ whole genome shotgun (WGS) entry which is preliminary data.</text>
</comment>
<gene>
    <name evidence="12" type="ORF">WQQ_00630</name>
    <name evidence="13" type="ORF">WQQ_02500</name>
</gene>
<keyword evidence="3 8" id="KW-0597">Phosphoprotein</keyword>
<organism evidence="13 14">
    <name type="scientific">Hydrocarboniphaga effusa AP103</name>
    <dbReference type="NCBI Taxonomy" id="1172194"/>
    <lineage>
        <taxon>Bacteria</taxon>
        <taxon>Pseudomonadati</taxon>
        <taxon>Pseudomonadota</taxon>
        <taxon>Gammaproteobacteria</taxon>
        <taxon>Nevskiales</taxon>
        <taxon>Nevskiaceae</taxon>
        <taxon>Hydrocarboniphaga</taxon>
    </lineage>
</organism>
<keyword evidence="5" id="KW-0805">Transcription regulation</keyword>
<name>I8T8P3_9GAMM</name>
<dbReference type="SUPFAM" id="SSF52172">
    <property type="entry name" value="CheY-like"/>
    <property type="match status" value="1"/>
</dbReference>
<dbReference type="CDD" id="cd17624">
    <property type="entry name" value="REC_OmpR_PmrA-like"/>
    <property type="match status" value="1"/>
</dbReference>
<keyword evidence="6 9" id="KW-0238">DNA-binding</keyword>
<dbReference type="CDD" id="cd00383">
    <property type="entry name" value="trans_reg_C"/>
    <property type="match status" value="1"/>
</dbReference>
<feature type="modified residue" description="4-aspartylphosphate" evidence="8">
    <location>
        <position position="51"/>
    </location>
</feature>
<evidence type="ECO:0000313" key="12">
    <source>
        <dbReference type="EMBL" id="EIT69926.1"/>
    </source>
</evidence>
<dbReference type="Gene3D" id="6.10.250.690">
    <property type="match status" value="1"/>
</dbReference>
<keyword evidence="2" id="KW-0963">Cytoplasm</keyword>
<evidence type="ECO:0000259" key="11">
    <source>
        <dbReference type="PROSITE" id="PS51755"/>
    </source>
</evidence>
<keyword evidence="7" id="KW-0804">Transcription</keyword>
<dbReference type="PANTHER" id="PTHR48111:SF35">
    <property type="entry name" value="TRANSCRIPTIONAL REGULATORY PROTEIN QSEB"/>
    <property type="match status" value="1"/>
</dbReference>
<dbReference type="InterPro" id="IPR039420">
    <property type="entry name" value="WalR-like"/>
</dbReference>
<dbReference type="AlphaFoldDB" id="I8T8P3"/>
<dbReference type="SMART" id="SM00862">
    <property type="entry name" value="Trans_reg_C"/>
    <property type="match status" value="1"/>
</dbReference>
<dbReference type="InterPro" id="IPR001867">
    <property type="entry name" value="OmpR/PhoB-type_DNA-bd"/>
</dbReference>
<feature type="domain" description="OmpR/PhoB-type" evidence="11">
    <location>
        <begin position="124"/>
        <end position="218"/>
    </location>
</feature>
<dbReference type="GO" id="GO:0000156">
    <property type="term" value="F:phosphorelay response regulator activity"/>
    <property type="evidence" value="ECO:0007669"/>
    <property type="project" value="TreeGrafter"/>
</dbReference>
<sequence>MRILLVEDDEMIGSGLRAELRHRGYAVDWLQDAPGALTAAITEHFDLIVLDLGLLRGDGLEVLRQLRTQGVASPVLILTARDAIASKVACLDAGADDYLTKPFDPDELAARIRALVRRKSGQSGPLIEHRDLLLDPAAHKATQAGVELALSPREFAILQALLERPGQVLSRSQLEERLYGWGEEVESNTVDVHLSGLRRKLSAGFIQNVRGVGWRVAT</sequence>
<dbReference type="EMBL" id="AKGD01000001">
    <property type="protein sequence ID" value="EIT70113.1"/>
    <property type="molecule type" value="Genomic_DNA"/>
</dbReference>
<evidence type="ECO:0000256" key="6">
    <source>
        <dbReference type="ARBA" id="ARBA00023125"/>
    </source>
</evidence>
<dbReference type="InterPro" id="IPR001789">
    <property type="entry name" value="Sig_transdc_resp-reg_receiver"/>
</dbReference>
<evidence type="ECO:0000256" key="2">
    <source>
        <dbReference type="ARBA" id="ARBA00022490"/>
    </source>
</evidence>
<dbReference type="GO" id="GO:0005829">
    <property type="term" value="C:cytosol"/>
    <property type="evidence" value="ECO:0007669"/>
    <property type="project" value="TreeGrafter"/>
</dbReference>
<dbReference type="SMART" id="SM00448">
    <property type="entry name" value="REC"/>
    <property type="match status" value="1"/>
</dbReference>
<dbReference type="InterPro" id="IPR011006">
    <property type="entry name" value="CheY-like_superfamily"/>
</dbReference>
<dbReference type="GO" id="GO:0000976">
    <property type="term" value="F:transcription cis-regulatory region binding"/>
    <property type="evidence" value="ECO:0007669"/>
    <property type="project" value="TreeGrafter"/>
</dbReference>
<feature type="DNA-binding region" description="OmpR/PhoB-type" evidence="9">
    <location>
        <begin position="124"/>
        <end position="218"/>
    </location>
</feature>
<dbReference type="Pfam" id="PF00486">
    <property type="entry name" value="Trans_reg_C"/>
    <property type="match status" value="1"/>
</dbReference>
<dbReference type="GO" id="GO:0032993">
    <property type="term" value="C:protein-DNA complex"/>
    <property type="evidence" value="ECO:0007669"/>
    <property type="project" value="TreeGrafter"/>
</dbReference>
<dbReference type="Gene3D" id="3.40.50.2300">
    <property type="match status" value="1"/>
</dbReference>
<feature type="domain" description="Response regulatory" evidence="10">
    <location>
        <begin position="2"/>
        <end position="116"/>
    </location>
</feature>
<evidence type="ECO:0000256" key="5">
    <source>
        <dbReference type="ARBA" id="ARBA00023015"/>
    </source>
</evidence>
<dbReference type="PATRIC" id="fig|1172194.4.peg.239"/>
<dbReference type="Proteomes" id="UP000003704">
    <property type="component" value="Unassembled WGS sequence"/>
</dbReference>
<evidence type="ECO:0000256" key="1">
    <source>
        <dbReference type="ARBA" id="ARBA00004496"/>
    </source>
</evidence>
<dbReference type="FunFam" id="3.40.50.2300:FF:000002">
    <property type="entry name" value="DNA-binding response regulator PhoP"/>
    <property type="match status" value="1"/>
</dbReference>
<keyword evidence="4" id="KW-0902">Two-component regulatory system</keyword>
<reference evidence="13" key="2">
    <citation type="submission" date="2012-05" db="EMBL/GenBank/DDBJ databases">
        <authorList>
            <person name="Park J.-H."/>
            <person name="Zylstra G.J."/>
            <person name="Chae J.-C."/>
        </authorList>
    </citation>
    <scope>NUCLEOTIDE SEQUENCE</scope>
    <source>
        <strain evidence="13">AP103</strain>
    </source>
</reference>
<dbReference type="STRING" id="1172194.WQQ_00630"/>
<evidence type="ECO:0000313" key="14">
    <source>
        <dbReference type="Proteomes" id="UP000003704"/>
    </source>
</evidence>
<proteinExistence type="predicted"/>
<comment type="subcellular location">
    <subcellularLocation>
        <location evidence="1">Cytoplasm</location>
    </subcellularLocation>
</comment>
<evidence type="ECO:0000256" key="9">
    <source>
        <dbReference type="PROSITE-ProRule" id="PRU01091"/>
    </source>
</evidence>
<dbReference type="Pfam" id="PF00072">
    <property type="entry name" value="Response_reg"/>
    <property type="match status" value="1"/>
</dbReference>
<evidence type="ECO:0000256" key="8">
    <source>
        <dbReference type="PROSITE-ProRule" id="PRU00169"/>
    </source>
</evidence>
<dbReference type="PROSITE" id="PS50110">
    <property type="entry name" value="RESPONSE_REGULATORY"/>
    <property type="match status" value="1"/>
</dbReference>
<dbReference type="RefSeq" id="WP_007183209.1">
    <property type="nucleotide sequence ID" value="NZ_AKGD01000001.1"/>
</dbReference>
<dbReference type="Gene3D" id="1.10.10.10">
    <property type="entry name" value="Winged helix-like DNA-binding domain superfamily/Winged helix DNA-binding domain"/>
    <property type="match status" value="1"/>
</dbReference>
<keyword evidence="14" id="KW-1185">Reference proteome</keyword>
<dbReference type="GO" id="GO:0006355">
    <property type="term" value="P:regulation of DNA-templated transcription"/>
    <property type="evidence" value="ECO:0007669"/>
    <property type="project" value="InterPro"/>
</dbReference>
<dbReference type="InterPro" id="IPR036388">
    <property type="entry name" value="WH-like_DNA-bd_sf"/>
</dbReference>
<accession>I8T8P3</accession>